<dbReference type="EMBL" id="QUSL01000081">
    <property type="protein sequence ID" value="RGD76131.1"/>
    <property type="molecule type" value="Genomic_DNA"/>
</dbReference>
<name>A0A3E3E3J0_9FIRM</name>
<keyword evidence="1" id="KW-1133">Transmembrane helix</keyword>
<proteinExistence type="predicted"/>
<feature type="transmembrane region" description="Helical" evidence="1">
    <location>
        <begin position="39"/>
        <end position="57"/>
    </location>
</feature>
<organism evidence="2 3">
    <name type="scientific">Thomasclavelia ramosa</name>
    <dbReference type="NCBI Taxonomy" id="1547"/>
    <lineage>
        <taxon>Bacteria</taxon>
        <taxon>Bacillati</taxon>
        <taxon>Bacillota</taxon>
        <taxon>Erysipelotrichia</taxon>
        <taxon>Erysipelotrichales</taxon>
        <taxon>Coprobacillaceae</taxon>
        <taxon>Thomasclavelia</taxon>
    </lineage>
</organism>
<dbReference type="AlphaFoldDB" id="A0A3E3E3J0"/>
<keyword evidence="1" id="KW-0472">Membrane</keyword>
<comment type="caution">
    <text evidence="2">The sequence shown here is derived from an EMBL/GenBank/DDBJ whole genome shotgun (WGS) entry which is preliminary data.</text>
</comment>
<dbReference type="Proteomes" id="UP000261032">
    <property type="component" value="Unassembled WGS sequence"/>
</dbReference>
<keyword evidence="1" id="KW-0812">Transmembrane</keyword>
<reference evidence="2 3" key="1">
    <citation type="submission" date="2018-08" db="EMBL/GenBank/DDBJ databases">
        <title>A genome reference for cultivated species of the human gut microbiota.</title>
        <authorList>
            <person name="Zou Y."/>
            <person name="Xue W."/>
            <person name="Luo G."/>
        </authorList>
    </citation>
    <scope>NUCLEOTIDE SEQUENCE [LARGE SCALE GENOMIC DNA]</scope>
    <source>
        <strain evidence="2 3">OM06-4</strain>
    </source>
</reference>
<evidence type="ECO:0000256" key="1">
    <source>
        <dbReference type="SAM" id="Phobius"/>
    </source>
</evidence>
<gene>
    <name evidence="2" type="ORF">DXB93_19060</name>
</gene>
<evidence type="ECO:0000313" key="3">
    <source>
        <dbReference type="Proteomes" id="UP000261032"/>
    </source>
</evidence>
<accession>A0A3E3E3J0</accession>
<protein>
    <submittedName>
        <fullName evidence="2">Uncharacterized protein</fullName>
    </submittedName>
</protein>
<evidence type="ECO:0000313" key="2">
    <source>
        <dbReference type="EMBL" id="RGD76131.1"/>
    </source>
</evidence>
<sequence>MKIINKIMCFIKKNFYKFVISPLTFLIKCWITAKSIMVYGAVIKTLMVIFIIMLIFLKNK</sequence>